<dbReference type="AlphaFoldDB" id="A0A2P6N2D8"/>
<dbReference type="InterPro" id="IPR031330">
    <property type="entry name" value="Gly_Hdrlase_35_cat"/>
</dbReference>
<evidence type="ECO:0000256" key="2">
    <source>
        <dbReference type="ARBA" id="ARBA00009809"/>
    </source>
</evidence>
<evidence type="ECO:0000313" key="12">
    <source>
        <dbReference type="Proteomes" id="UP000241769"/>
    </source>
</evidence>
<dbReference type="Pfam" id="PF13363">
    <property type="entry name" value="BetaGal_dom3"/>
    <property type="match status" value="1"/>
</dbReference>
<keyword evidence="12" id="KW-1185">Reference proteome</keyword>
<dbReference type="SUPFAM" id="SSF51011">
    <property type="entry name" value="Glycosyl hydrolase domain"/>
    <property type="match status" value="1"/>
</dbReference>
<proteinExistence type="inferred from homology"/>
<dbReference type="InterPro" id="IPR018954">
    <property type="entry name" value="Betagal_dom2"/>
</dbReference>
<sequence length="986" mass="109478">MRTSHIILVCLLFLWASAQGSTSTSTSVTWDDTTLFINGQRLFIFSGEFHTFRLPVPGLWRDILEKVKAGGLNAVSVYFHWGLISPNDKTLDFDHYRSLESLFQAAREVGVWVIMRPGPYINAETTAGGIPGWVTTIQGDLRTNATSYYDAWRPYIRKLDELTRPHQVDNNGPVILIQSENEFGPGTYTTPYMRQVEEAFREDGLVIPIFVNDVSQGKKWTSGPAKPDIYGWDSYPLGFDCSQPEKWSGVHTDYAAYHESANPTEPCFIPEFQGGSFDPFRGAGYEKCAEFTGVDFCRVFYINNLASNMKMMNLYMFYGGTNWGGLAEPGVYTSYDYGAPINENRLLRDKHEEIKRIALFLRNRDLLHTKIIGSGTNFTTDEKIFTTVLQNVDTRATFYVVRHDDSTSTSTTSFNLKVDLPTGPLSIPSTTKMRLVGRDSRIVSTYLHFGRSILVYCTAAIMIADTIAGDDVIVTYGDIGELYEAVVEGAADAAVKRFQIEGTAVKFSSVKRGGDLLIRFAFTGRGVTLLHLQSNGRDVNVIMSDTTTSGRFFQPTLSNSTDSLSSYYSIGTNDTALLFGPYLVRNSSVIHDVIHIWGDVNVTTTLLVKTKRQMNSVRFNGEDVETNITPFGWLEIVVQGPSTFTPATFRSWKMRDSLPETLSTYDDGGWVAANATSSFSQASNVFGGPWLLFSADYGFISGNILWRGHFTANGRESHVKLALSGGQWSAASVFINGISLGKIFQGDRLDHKNAMFQIPPSSLQVGEDNVITVLQDHMGLYESGQKAGLNDPKYPYGLVGYELQGGNFSYWKVQGNLGGFSDFPDKVRGVLNVGGLYGEREGWHLPDYNDTDWSTGSPFDGVENVTVAFYRSSFSLDIADDHDVPISFQFKQGEGDYRVKLYVNGWQYGRIVNRLGPQFSFPVPKGVVNYGGENTFALALWCLDEGGCRVPALDIRYDATLKGGVGAIELNNPNYDQVYQTGTISP</sequence>
<evidence type="ECO:0000256" key="5">
    <source>
        <dbReference type="ARBA" id="ARBA00022801"/>
    </source>
</evidence>
<dbReference type="STRING" id="1890364.A0A2P6N2D8"/>
<evidence type="ECO:0000256" key="8">
    <source>
        <dbReference type="RuleBase" id="RU003679"/>
    </source>
</evidence>
<comment type="catalytic activity">
    <reaction evidence="1">
        <text>Hydrolysis of terminal non-reducing beta-D-galactose residues in beta-D-galactosides.</text>
        <dbReference type="EC" id="3.2.1.23"/>
    </reaction>
</comment>
<dbReference type="Pfam" id="PF13364">
    <property type="entry name" value="BetaGal_ABD2"/>
    <property type="match status" value="2"/>
</dbReference>
<dbReference type="InterPro" id="IPR008979">
    <property type="entry name" value="Galactose-bd-like_sf"/>
</dbReference>
<dbReference type="InterPro" id="IPR017853">
    <property type="entry name" value="GH"/>
</dbReference>
<dbReference type="GO" id="GO:0004565">
    <property type="term" value="F:beta-galactosidase activity"/>
    <property type="evidence" value="ECO:0007669"/>
    <property type="project" value="UniProtKB-EC"/>
</dbReference>
<dbReference type="EMBL" id="MDYQ01000240">
    <property type="protein sequence ID" value="PRP78092.1"/>
    <property type="molecule type" value="Genomic_DNA"/>
</dbReference>
<dbReference type="SMART" id="SM01029">
    <property type="entry name" value="BetaGal_dom2"/>
    <property type="match status" value="1"/>
</dbReference>
<feature type="signal peptide" evidence="9">
    <location>
        <begin position="1"/>
        <end position="20"/>
    </location>
</feature>
<dbReference type="Proteomes" id="UP000241769">
    <property type="component" value="Unassembled WGS sequence"/>
</dbReference>
<dbReference type="InterPro" id="IPR037110">
    <property type="entry name" value="Betagal_dom2_sf"/>
</dbReference>
<evidence type="ECO:0000256" key="9">
    <source>
        <dbReference type="SAM" id="SignalP"/>
    </source>
</evidence>
<dbReference type="Pfam" id="PF10435">
    <property type="entry name" value="BetaGal_dom2"/>
    <property type="match status" value="1"/>
</dbReference>
<dbReference type="EC" id="3.2.1.23" evidence="3"/>
<dbReference type="PRINTS" id="PR00742">
    <property type="entry name" value="GLHYDRLASE35"/>
</dbReference>
<keyword evidence="4 9" id="KW-0732">Signal</keyword>
<reference evidence="11 12" key="1">
    <citation type="journal article" date="2018" name="Genome Biol. Evol.">
        <title>Multiple Roots of Fruiting Body Formation in Amoebozoa.</title>
        <authorList>
            <person name="Hillmann F."/>
            <person name="Forbes G."/>
            <person name="Novohradska S."/>
            <person name="Ferling I."/>
            <person name="Riege K."/>
            <person name="Groth M."/>
            <person name="Westermann M."/>
            <person name="Marz M."/>
            <person name="Spaller T."/>
            <person name="Winckler T."/>
            <person name="Schaap P."/>
            <person name="Glockner G."/>
        </authorList>
    </citation>
    <scope>NUCLEOTIDE SEQUENCE [LARGE SCALE GENOMIC DNA]</scope>
    <source>
        <strain evidence="11 12">Jena</strain>
    </source>
</reference>
<dbReference type="FunFam" id="3.20.20.80:FF:000040">
    <property type="entry name" value="Beta-galactosidase A"/>
    <property type="match status" value="1"/>
</dbReference>
<dbReference type="Gene3D" id="2.102.20.10">
    <property type="entry name" value="Beta-galactosidase, domain 2"/>
    <property type="match status" value="1"/>
</dbReference>
<feature type="domain" description="Beta-galactosidase" evidence="10">
    <location>
        <begin position="365"/>
        <end position="552"/>
    </location>
</feature>
<accession>A0A2P6N2D8</accession>
<evidence type="ECO:0000259" key="10">
    <source>
        <dbReference type="SMART" id="SM01029"/>
    </source>
</evidence>
<dbReference type="GO" id="GO:0005975">
    <property type="term" value="P:carbohydrate metabolic process"/>
    <property type="evidence" value="ECO:0007669"/>
    <property type="project" value="InterPro"/>
</dbReference>
<evidence type="ECO:0000313" key="11">
    <source>
        <dbReference type="EMBL" id="PRP78092.1"/>
    </source>
</evidence>
<comment type="caution">
    <text evidence="11">The sequence shown here is derived from an EMBL/GenBank/DDBJ whole genome shotgun (WGS) entry which is preliminary data.</text>
</comment>
<dbReference type="Gene3D" id="3.20.20.80">
    <property type="entry name" value="Glycosidases"/>
    <property type="match status" value="1"/>
</dbReference>
<dbReference type="InterPro" id="IPR025972">
    <property type="entry name" value="BetaGal_dom3"/>
</dbReference>
<gene>
    <name evidence="11" type="ORF">PROFUN_11604</name>
</gene>
<comment type="similarity">
    <text evidence="2 8">Belongs to the glycosyl hydrolase 35 family.</text>
</comment>
<keyword evidence="6" id="KW-0325">Glycoprotein</keyword>
<dbReference type="Pfam" id="PF01301">
    <property type="entry name" value="Glyco_hydro_35"/>
    <property type="match status" value="1"/>
</dbReference>
<dbReference type="PANTHER" id="PTHR23421">
    <property type="entry name" value="BETA-GALACTOSIDASE RELATED"/>
    <property type="match status" value="1"/>
</dbReference>
<evidence type="ECO:0000256" key="4">
    <source>
        <dbReference type="ARBA" id="ARBA00022729"/>
    </source>
</evidence>
<keyword evidence="5" id="KW-0378">Hydrolase</keyword>
<organism evidence="11 12">
    <name type="scientific">Planoprotostelium fungivorum</name>
    <dbReference type="NCBI Taxonomy" id="1890364"/>
    <lineage>
        <taxon>Eukaryota</taxon>
        <taxon>Amoebozoa</taxon>
        <taxon>Evosea</taxon>
        <taxon>Variosea</taxon>
        <taxon>Cavosteliida</taxon>
        <taxon>Cavosteliaceae</taxon>
        <taxon>Planoprotostelium</taxon>
    </lineage>
</organism>
<dbReference type="InterPro" id="IPR025300">
    <property type="entry name" value="BetaGal_jelly_roll_dom"/>
</dbReference>
<dbReference type="SUPFAM" id="SSF49785">
    <property type="entry name" value="Galactose-binding domain-like"/>
    <property type="match status" value="2"/>
</dbReference>
<evidence type="ECO:0000256" key="6">
    <source>
        <dbReference type="ARBA" id="ARBA00023180"/>
    </source>
</evidence>
<evidence type="ECO:0000256" key="1">
    <source>
        <dbReference type="ARBA" id="ARBA00001412"/>
    </source>
</evidence>
<keyword evidence="7" id="KW-0326">Glycosidase</keyword>
<dbReference type="Gene3D" id="2.60.120.260">
    <property type="entry name" value="Galactose-binding domain-like"/>
    <property type="match status" value="2"/>
</dbReference>
<protein>
    <recommendedName>
        <fullName evidence="3">beta-galactosidase</fullName>
        <ecNumber evidence="3">3.2.1.23</ecNumber>
    </recommendedName>
</protein>
<name>A0A2P6N2D8_9EUKA</name>
<feature type="chain" id="PRO_5015138828" description="beta-galactosidase" evidence="9">
    <location>
        <begin position="21"/>
        <end position="986"/>
    </location>
</feature>
<dbReference type="SUPFAM" id="SSF51445">
    <property type="entry name" value="(Trans)glycosidases"/>
    <property type="match status" value="1"/>
</dbReference>
<evidence type="ECO:0000256" key="7">
    <source>
        <dbReference type="ARBA" id="ARBA00023295"/>
    </source>
</evidence>
<evidence type="ECO:0000256" key="3">
    <source>
        <dbReference type="ARBA" id="ARBA00012756"/>
    </source>
</evidence>
<dbReference type="InParanoid" id="A0A2P6N2D8"/>
<dbReference type="SUPFAM" id="SSF117100">
    <property type="entry name" value="Beta-galactosidase LacA, domain 3"/>
    <property type="match status" value="1"/>
</dbReference>
<dbReference type="InterPro" id="IPR001944">
    <property type="entry name" value="Glycoside_Hdrlase_35"/>
</dbReference>
<dbReference type="Gene3D" id="2.60.390.10">
    <property type="entry name" value="Beta-galactosidase, domain 3"/>
    <property type="match status" value="1"/>
</dbReference>
<dbReference type="InterPro" id="IPR036833">
    <property type="entry name" value="BetaGal_dom3_sf"/>
</dbReference>
<dbReference type="OrthoDB" id="1657402at2759"/>